<reference evidence="2" key="1">
    <citation type="journal article" date="2021" name="Proc. Natl. Acad. Sci. U.S.A.">
        <title>A Catalog of Tens of Thousands of Viruses from Human Metagenomes Reveals Hidden Associations with Chronic Diseases.</title>
        <authorList>
            <person name="Tisza M.J."/>
            <person name="Buck C.B."/>
        </authorList>
    </citation>
    <scope>NUCLEOTIDE SEQUENCE</scope>
    <source>
        <strain evidence="2">Ct4Am4</strain>
    </source>
</reference>
<protein>
    <submittedName>
        <fullName evidence="2">Nucleoid-associated protein</fullName>
    </submittedName>
</protein>
<organism evidence="2">
    <name type="scientific">Siphoviridae sp. ct4Am4</name>
    <dbReference type="NCBI Taxonomy" id="2826287"/>
    <lineage>
        <taxon>Viruses</taxon>
        <taxon>Duplodnaviria</taxon>
        <taxon>Heunggongvirae</taxon>
        <taxon>Uroviricota</taxon>
        <taxon>Caudoviricetes</taxon>
    </lineage>
</organism>
<dbReference type="EMBL" id="BK015792">
    <property type="protein sequence ID" value="DAE25062.1"/>
    <property type="molecule type" value="Genomic_DNA"/>
</dbReference>
<feature type="compositionally biased region" description="Low complexity" evidence="1">
    <location>
        <begin position="171"/>
        <end position="181"/>
    </location>
</feature>
<proteinExistence type="predicted"/>
<feature type="region of interest" description="Disordered" evidence="1">
    <location>
        <begin position="154"/>
        <end position="210"/>
    </location>
</feature>
<name>A0A8S5R0S5_9CAUD</name>
<dbReference type="Pfam" id="PF01391">
    <property type="entry name" value="Collagen"/>
    <property type="match status" value="1"/>
</dbReference>
<dbReference type="InterPro" id="IPR008160">
    <property type="entry name" value="Collagen"/>
</dbReference>
<accession>A0A8S5R0S5</accession>
<evidence type="ECO:0000256" key="1">
    <source>
        <dbReference type="SAM" id="MobiDB-lite"/>
    </source>
</evidence>
<dbReference type="Gene3D" id="1.20.5.320">
    <property type="entry name" value="6-Phosphogluconate Dehydrogenase, domain 3"/>
    <property type="match status" value="1"/>
</dbReference>
<feature type="compositionally biased region" description="Basic and acidic residues" evidence="1">
    <location>
        <begin position="183"/>
        <end position="195"/>
    </location>
</feature>
<sequence length="555" mass="57535">MRDIILAFDRFGDQALLLGRVDENRATRVLIDLKSILSQYPDAIASITVKPPGRVEYPAVVKQEGGILTWEITRADIGNKAGSGQAQITIREADGTVIKTAIACTRISESLGDATAPAPDPVEKWIDKATGTLADVERAGSAAQEVADEVQRRLDNGDFVGPQGPQGPRGDTGPIGPQGPQGDKGDKGDRGEKGDTGPQGETGAKGEPGKDAVIDATLTQEGSAADAAATGKRLAEIEKAVAEKADKASQNILIGSETGNPVSVSDAFSAPLCGLTVYGKSTQDGTPTPDAPVPIVSAGDGGSVAVKVTGKNLLNIPDGSGTARGVTVTAKDGLISISGTAISSGYAWLNIPPLIASGVVILSSSLTSLKVKLVSEKWVVILSPNAANKMSDVATKIVFMVTEGQTYNLTGVKVQIELGTTATAYSPYREQLLTLPTPNGLPGIPVTSGGNYTDENGQQWVCDEVDFGKSVKVQRVDKAAFDSTKTLVEQNAILVTPIETPLTPAEIAAYKALTAYGPDTVVQAGDGAGVRLEYQCDVNIVIKNLEDAIASMTTT</sequence>
<evidence type="ECO:0000313" key="2">
    <source>
        <dbReference type="EMBL" id="DAE25062.1"/>
    </source>
</evidence>